<sequence length="53" mass="6008">MFSKELTNYTKSTLKESKIDIQIKTIVKKVKEKSVVLQIPNKSIVEVPCGMVL</sequence>
<dbReference type="Proteomes" id="UP000076532">
    <property type="component" value="Unassembled WGS sequence"/>
</dbReference>
<gene>
    <name evidence="1" type="ORF">FIBSPDRAFT_879708</name>
</gene>
<protein>
    <submittedName>
        <fullName evidence="1">Uncharacterized protein</fullName>
    </submittedName>
</protein>
<dbReference type="STRING" id="436010.A0A167TPF5"/>
<dbReference type="AlphaFoldDB" id="A0A167TPF5"/>
<name>A0A167TPF5_9AGAM</name>
<dbReference type="EMBL" id="KV418151">
    <property type="protein sequence ID" value="KZP03146.1"/>
    <property type="molecule type" value="Genomic_DNA"/>
</dbReference>
<dbReference type="Gene3D" id="3.50.50.100">
    <property type="match status" value="1"/>
</dbReference>
<dbReference type="OrthoDB" id="3244603at2759"/>
<accession>A0A167TPF5</accession>
<keyword evidence="2" id="KW-1185">Reference proteome</keyword>
<evidence type="ECO:0000313" key="2">
    <source>
        <dbReference type="Proteomes" id="UP000076532"/>
    </source>
</evidence>
<evidence type="ECO:0000313" key="1">
    <source>
        <dbReference type="EMBL" id="KZP03146.1"/>
    </source>
</evidence>
<proteinExistence type="predicted"/>
<reference evidence="1 2" key="1">
    <citation type="journal article" date="2016" name="Mol. Biol. Evol.">
        <title>Comparative Genomics of Early-Diverging Mushroom-Forming Fungi Provides Insights into the Origins of Lignocellulose Decay Capabilities.</title>
        <authorList>
            <person name="Nagy L.G."/>
            <person name="Riley R."/>
            <person name="Tritt A."/>
            <person name="Adam C."/>
            <person name="Daum C."/>
            <person name="Floudas D."/>
            <person name="Sun H."/>
            <person name="Yadav J.S."/>
            <person name="Pangilinan J."/>
            <person name="Larsson K.H."/>
            <person name="Matsuura K."/>
            <person name="Barry K."/>
            <person name="Labutti K."/>
            <person name="Kuo R."/>
            <person name="Ohm R.A."/>
            <person name="Bhattacharya S.S."/>
            <person name="Shirouzu T."/>
            <person name="Yoshinaga Y."/>
            <person name="Martin F.M."/>
            <person name="Grigoriev I.V."/>
            <person name="Hibbett D.S."/>
        </authorList>
    </citation>
    <scope>NUCLEOTIDE SEQUENCE [LARGE SCALE GENOMIC DNA]</scope>
    <source>
        <strain evidence="1 2">CBS 109695</strain>
    </source>
</reference>
<organism evidence="1 2">
    <name type="scientific">Athelia psychrophila</name>
    <dbReference type="NCBI Taxonomy" id="1759441"/>
    <lineage>
        <taxon>Eukaryota</taxon>
        <taxon>Fungi</taxon>
        <taxon>Dikarya</taxon>
        <taxon>Basidiomycota</taxon>
        <taxon>Agaricomycotina</taxon>
        <taxon>Agaricomycetes</taxon>
        <taxon>Agaricomycetidae</taxon>
        <taxon>Atheliales</taxon>
        <taxon>Atheliaceae</taxon>
        <taxon>Athelia</taxon>
    </lineage>
</organism>